<dbReference type="SUPFAM" id="SSF53448">
    <property type="entry name" value="Nucleotide-diphospho-sugar transferases"/>
    <property type="match status" value="1"/>
</dbReference>
<evidence type="ECO:0000313" key="5">
    <source>
        <dbReference type="Proteomes" id="UP000239494"/>
    </source>
</evidence>
<dbReference type="RefSeq" id="WP_106191294.1">
    <property type="nucleotide sequence ID" value="NZ_PVTF01000009.1"/>
</dbReference>
<evidence type="ECO:0000256" key="1">
    <source>
        <dbReference type="ARBA" id="ARBA00022679"/>
    </source>
</evidence>
<reference evidence="4 5" key="1">
    <citation type="submission" date="2018-03" db="EMBL/GenBank/DDBJ databases">
        <title>Genomic Encyclopedia of Archaeal and Bacterial Type Strains, Phase II (KMG-II): from individual species to whole genera.</title>
        <authorList>
            <person name="Goeker M."/>
        </authorList>
    </citation>
    <scope>NUCLEOTIDE SEQUENCE [LARGE SCALE GENOMIC DNA]</scope>
    <source>
        <strain evidence="4 5">DSM 44720</strain>
    </source>
</reference>
<dbReference type="Gene3D" id="3.90.550.10">
    <property type="entry name" value="Spore Coat Polysaccharide Biosynthesis Protein SpsA, Chain A"/>
    <property type="match status" value="1"/>
</dbReference>
<gene>
    <name evidence="4" type="ORF">CLV43_109445</name>
</gene>
<dbReference type="InterPro" id="IPR029044">
    <property type="entry name" value="Nucleotide-diphossugar_trans"/>
</dbReference>
<dbReference type="PANTHER" id="PTHR19136:SF81">
    <property type="entry name" value="MOLYBDENUM COFACTOR GUANYLYLTRANSFERASE"/>
    <property type="match status" value="1"/>
</dbReference>
<keyword evidence="1" id="KW-0808">Transferase</keyword>
<evidence type="ECO:0000259" key="3">
    <source>
        <dbReference type="Pfam" id="PF12804"/>
    </source>
</evidence>
<keyword evidence="5" id="KW-1185">Reference proteome</keyword>
<comment type="caution">
    <text evidence="4">The sequence shown here is derived from an EMBL/GenBank/DDBJ whole genome shotgun (WGS) entry which is preliminary data.</text>
</comment>
<dbReference type="AlphaFoldDB" id="A0A2T0SXT0"/>
<dbReference type="InterPro" id="IPR025877">
    <property type="entry name" value="MobA-like_NTP_Trfase"/>
</dbReference>
<dbReference type="Proteomes" id="UP000239494">
    <property type="component" value="Unassembled WGS sequence"/>
</dbReference>
<proteinExistence type="predicted"/>
<feature type="domain" description="MobA-like NTP transferase" evidence="3">
    <location>
        <begin position="7"/>
        <end position="156"/>
    </location>
</feature>
<sequence length="190" mass="19040">MATDWAAIVLAGGSGSRLGGVDKASVVVGDRTLLDHALAAVGGAARVVVVGPGERDGVVWTREDPPGGGPVAGLAAGLAALADVDLAAVLAVDQPGVTASTVDRLRAAVGDRAGAVLVDAGGRLQWLAGVWRVDVLRAAMPAEPEGASLRSVLRPLAPVEVPALPGEADDVDTPEDLSTLHKRHTGHAVD</sequence>
<organism evidence="4 5">
    <name type="scientific">Umezawaea tangerina</name>
    <dbReference type="NCBI Taxonomy" id="84725"/>
    <lineage>
        <taxon>Bacteria</taxon>
        <taxon>Bacillati</taxon>
        <taxon>Actinomycetota</taxon>
        <taxon>Actinomycetes</taxon>
        <taxon>Pseudonocardiales</taxon>
        <taxon>Pseudonocardiaceae</taxon>
        <taxon>Umezawaea</taxon>
    </lineage>
</organism>
<evidence type="ECO:0000313" key="4">
    <source>
        <dbReference type="EMBL" id="PRY38224.1"/>
    </source>
</evidence>
<feature type="region of interest" description="Disordered" evidence="2">
    <location>
        <begin position="164"/>
        <end position="190"/>
    </location>
</feature>
<dbReference type="OrthoDB" id="4735656at2"/>
<dbReference type="GO" id="GO:0016779">
    <property type="term" value="F:nucleotidyltransferase activity"/>
    <property type="evidence" value="ECO:0007669"/>
    <property type="project" value="UniProtKB-ARBA"/>
</dbReference>
<name>A0A2T0SXT0_9PSEU</name>
<evidence type="ECO:0000256" key="2">
    <source>
        <dbReference type="SAM" id="MobiDB-lite"/>
    </source>
</evidence>
<protein>
    <submittedName>
        <fullName evidence="4">Molybdopterin-guanine dinucleotide biosynthesis protein A</fullName>
    </submittedName>
</protein>
<dbReference type="Pfam" id="PF12804">
    <property type="entry name" value="NTP_transf_3"/>
    <property type="match status" value="1"/>
</dbReference>
<dbReference type="PANTHER" id="PTHR19136">
    <property type="entry name" value="MOLYBDENUM COFACTOR GUANYLYLTRANSFERASE"/>
    <property type="match status" value="1"/>
</dbReference>
<dbReference type="EMBL" id="PVTF01000009">
    <property type="protein sequence ID" value="PRY38224.1"/>
    <property type="molecule type" value="Genomic_DNA"/>
</dbReference>
<feature type="compositionally biased region" description="Basic residues" evidence="2">
    <location>
        <begin position="180"/>
        <end position="190"/>
    </location>
</feature>
<accession>A0A2T0SXT0</accession>